<evidence type="ECO:0000256" key="6">
    <source>
        <dbReference type="ARBA" id="ARBA00022747"/>
    </source>
</evidence>
<comment type="catalytic activity">
    <reaction evidence="7">
        <text>a 2'-deoxyadenosine in DNA + S-adenosyl-L-methionine = an N(6)-methyl-2'-deoxyadenosine in DNA + S-adenosyl-L-homocysteine + H(+)</text>
        <dbReference type="Rhea" id="RHEA:15197"/>
        <dbReference type="Rhea" id="RHEA-COMP:12418"/>
        <dbReference type="Rhea" id="RHEA-COMP:12419"/>
        <dbReference type="ChEBI" id="CHEBI:15378"/>
        <dbReference type="ChEBI" id="CHEBI:57856"/>
        <dbReference type="ChEBI" id="CHEBI:59789"/>
        <dbReference type="ChEBI" id="CHEBI:90615"/>
        <dbReference type="ChEBI" id="CHEBI:90616"/>
        <dbReference type="EC" id="2.1.1.72"/>
    </reaction>
</comment>
<accession>A0A4U0YXS5</accession>
<dbReference type="GO" id="GO:0009307">
    <property type="term" value="P:DNA restriction-modification system"/>
    <property type="evidence" value="ECO:0007669"/>
    <property type="project" value="UniProtKB-KW"/>
</dbReference>
<keyword evidence="6" id="KW-0680">Restriction system</keyword>
<dbReference type="PRINTS" id="PR00507">
    <property type="entry name" value="N12N6MTFRASE"/>
</dbReference>
<evidence type="ECO:0000256" key="5">
    <source>
        <dbReference type="ARBA" id="ARBA00022691"/>
    </source>
</evidence>
<evidence type="ECO:0000256" key="4">
    <source>
        <dbReference type="ARBA" id="ARBA00022679"/>
    </source>
</evidence>
<evidence type="ECO:0000313" key="13">
    <source>
        <dbReference type="Proteomes" id="UP000306340"/>
    </source>
</evidence>
<evidence type="ECO:0000313" key="12">
    <source>
        <dbReference type="EMBL" id="TKA96588.1"/>
    </source>
</evidence>
<organism evidence="12 13">
    <name type="scientific">Cereibacter changlensis</name>
    <dbReference type="NCBI Taxonomy" id="402884"/>
    <lineage>
        <taxon>Bacteria</taxon>
        <taxon>Pseudomonadati</taxon>
        <taxon>Pseudomonadota</taxon>
        <taxon>Alphaproteobacteria</taxon>
        <taxon>Rhodobacterales</taxon>
        <taxon>Paracoccaceae</taxon>
        <taxon>Cereibacter</taxon>
    </lineage>
</organism>
<dbReference type="GO" id="GO:0009007">
    <property type="term" value="F:site-specific DNA-methyltransferase (adenine-specific) activity"/>
    <property type="evidence" value="ECO:0007669"/>
    <property type="project" value="UniProtKB-EC"/>
</dbReference>
<evidence type="ECO:0000256" key="3">
    <source>
        <dbReference type="ARBA" id="ARBA00022603"/>
    </source>
</evidence>
<keyword evidence="4 12" id="KW-0808">Transferase</keyword>
<dbReference type="InterPro" id="IPR051537">
    <property type="entry name" value="DNA_Adenine_Mtase"/>
</dbReference>
<feature type="compositionally biased region" description="Basic and acidic residues" evidence="9">
    <location>
        <begin position="731"/>
        <end position="743"/>
    </location>
</feature>
<evidence type="ECO:0000256" key="9">
    <source>
        <dbReference type="SAM" id="MobiDB-lite"/>
    </source>
</evidence>
<evidence type="ECO:0000259" key="11">
    <source>
        <dbReference type="Pfam" id="PF12161"/>
    </source>
</evidence>
<evidence type="ECO:0000256" key="7">
    <source>
        <dbReference type="ARBA" id="ARBA00047942"/>
    </source>
</evidence>
<feature type="coiled-coil region" evidence="8">
    <location>
        <begin position="99"/>
        <end position="126"/>
    </location>
</feature>
<dbReference type="GO" id="GO:0008170">
    <property type="term" value="F:N-methyltransferase activity"/>
    <property type="evidence" value="ECO:0007669"/>
    <property type="project" value="InterPro"/>
</dbReference>
<gene>
    <name evidence="12" type="ORF">FAZ78_10605</name>
</gene>
<dbReference type="Gene3D" id="3.40.50.150">
    <property type="entry name" value="Vaccinia Virus protein VP39"/>
    <property type="match status" value="1"/>
</dbReference>
<dbReference type="Pfam" id="PF02384">
    <property type="entry name" value="N6_Mtase"/>
    <property type="match status" value="1"/>
</dbReference>
<keyword evidence="8" id="KW-0175">Coiled coil</keyword>
<protein>
    <recommendedName>
        <fullName evidence="2">site-specific DNA-methyltransferase (adenine-specific)</fullName>
        <ecNumber evidence="2">2.1.1.72</ecNumber>
    </recommendedName>
</protein>
<evidence type="ECO:0000256" key="1">
    <source>
        <dbReference type="ARBA" id="ARBA00006594"/>
    </source>
</evidence>
<feature type="domain" description="DNA methylase adenine-specific" evidence="10">
    <location>
        <begin position="168"/>
        <end position="472"/>
    </location>
</feature>
<keyword evidence="3 12" id="KW-0489">Methyltransferase</keyword>
<dbReference type="EMBL" id="SWAU01000086">
    <property type="protein sequence ID" value="TKA96588.1"/>
    <property type="molecule type" value="Genomic_DNA"/>
</dbReference>
<sequence>MAGATLAKLTLEKLERHLFAAADILRGKMDASEFKEYIFGILFLKRCSDVFELQQDRILKGQRALGRSEKEALQRADHPSSYTRTFFVPPVARWDRLLKDVHTNVANELNKALEGLENENHNALSGVLGHINFARKVGESEIPDERLRRLISHFNKYRLLDEDFEFPDLLGAAYEYLISEFADSAGKKAGEFYTPRGVVQLMVRLLDPQGGTSLYDPTCGSGGMLNQGYEYALQHDGRRLSLYGQEDNGAVWAICRMNLLLHGIPDADIRNGDTLAEPKHIEDGRLMRFDRVIANPPFSQNYTKRGIQFGDRFRFGWCPTTGKKADLMFAQHMLASLKQTGKMAVVMPHGVLFRGGEEKKIRIALLKEDCIEAVIGLPQNLFYGTGIPACILVMRHPDGKPDARKGKVLFINADREYREGRAQNFIDPEHIEKIVSAYDAFADVPGFAAVIDNTAIIKDEAGNLNIRRYADSSPPPEPHDVRAHLHGGVPKREIESIRPHAQAQGFDVDTPFVDRDADYAEFADSVEKRADIRALVESDPGVAARQGEMVAAFDAWWSSARTGLAELPESKRLMPLRREMLDSFEPAMLPVECLDRYALMGSIAGWWDEIRYELRVIVENGFAELVDGWVETLRSALEDEDADDDEDSDAKKTVKVTLEELLAHPFVRHRMGDYVTELSAAQAEVERIKAEKEAWETGDGVEGAEDWLDGADEGSNLAKELEKRRKELRAEMKDDDKRRKELVKTTGTGKPSKGSVDWMRAQGTDVREFEAELAAIERRLAPLVEEAETIDAMLAPYEAIKEELKEARATLRRLKAAFVERLTAARAELDDDDCRELVLDIDRERLLDRLERARVRRVGALVAELERLWDKYRVSLKKIESRRSDATTRLDGYLLELGYA</sequence>
<keyword evidence="5" id="KW-0949">S-adenosyl-L-methionine</keyword>
<dbReference type="GO" id="GO:0003677">
    <property type="term" value="F:DNA binding"/>
    <property type="evidence" value="ECO:0007669"/>
    <property type="project" value="InterPro"/>
</dbReference>
<dbReference type="PANTHER" id="PTHR42933">
    <property type="entry name" value="SLR6095 PROTEIN"/>
    <property type="match status" value="1"/>
</dbReference>
<evidence type="ECO:0000259" key="10">
    <source>
        <dbReference type="Pfam" id="PF02384"/>
    </source>
</evidence>
<dbReference type="Proteomes" id="UP000306340">
    <property type="component" value="Unassembled WGS sequence"/>
</dbReference>
<dbReference type="PANTHER" id="PTHR42933:SF3">
    <property type="entry name" value="TYPE I RESTRICTION ENZYME MJAVIII METHYLASE SUBUNIT"/>
    <property type="match status" value="1"/>
</dbReference>
<proteinExistence type="inferred from homology"/>
<evidence type="ECO:0000256" key="2">
    <source>
        <dbReference type="ARBA" id="ARBA00011900"/>
    </source>
</evidence>
<dbReference type="InterPro" id="IPR029063">
    <property type="entry name" value="SAM-dependent_MTases_sf"/>
</dbReference>
<evidence type="ECO:0000256" key="8">
    <source>
        <dbReference type="SAM" id="Coils"/>
    </source>
</evidence>
<dbReference type="Gene3D" id="1.20.1260.30">
    <property type="match status" value="1"/>
</dbReference>
<feature type="region of interest" description="Disordered" evidence="9">
    <location>
        <begin position="731"/>
        <end position="756"/>
    </location>
</feature>
<dbReference type="AlphaFoldDB" id="A0A4U0YXS5"/>
<comment type="similarity">
    <text evidence="1">Belongs to the N(4)/N(6)-methyltransferase family.</text>
</comment>
<dbReference type="GO" id="GO:0032259">
    <property type="term" value="P:methylation"/>
    <property type="evidence" value="ECO:0007669"/>
    <property type="project" value="UniProtKB-KW"/>
</dbReference>
<comment type="caution">
    <text evidence="12">The sequence shown here is derived from an EMBL/GenBank/DDBJ whole genome shotgun (WGS) entry which is preliminary data.</text>
</comment>
<dbReference type="Pfam" id="PF12161">
    <property type="entry name" value="HsdM_N"/>
    <property type="match status" value="1"/>
</dbReference>
<dbReference type="EC" id="2.1.1.72" evidence="2"/>
<dbReference type="SUPFAM" id="SSF53335">
    <property type="entry name" value="S-adenosyl-L-methionine-dependent methyltransferases"/>
    <property type="match status" value="1"/>
</dbReference>
<feature type="domain" description="N6 adenine-specific DNA methyltransferase N-terminal" evidence="11">
    <location>
        <begin position="14"/>
        <end position="154"/>
    </location>
</feature>
<dbReference type="InterPro" id="IPR022749">
    <property type="entry name" value="D12N6_MeTrfase_N"/>
</dbReference>
<dbReference type="InterPro" id="IPR003356">
    <property type="entry name" value="DNA_methylase_A-5"/>
</dbReference>
<name>A0A4U0YXS5_9RHOB</name>
<dbReference type="InterPro" id="IPR038333">
    <property type="entry name" value="T1MK-like_N_sf"/>
</dbReference>
<reference evidence="12 13" key="1">
    <citation type="submission" date="2019-04" db="EMBL/GenBank/DDBJ databases">
        <title>Crypto-aerobic microbial life in anoxic (sulfidic) marine sediments.</title>
        <authorList>
            <person name="Bhattacharya S."/>
            <person name="Roy C."/>
            <person name="Mondal N."/>
            <person name="Sarkar J."/>
            <person name="Mandal S."/>
            <person name="Rameez M.J."/>
            <person name="Ghosh W."/>
        </authorList>
    </citation>
    <scope>NUCLEOTIDE SEQUENCE [LARGE SCALE GENOMIC DNA]</scope>
    <source>
        <strain evidence="12 13">SBBC</strain>
    </source>
</reference>